<dbReference type="NCBIfam" id="TIGR00254">
    <property type="entry name" value="GGDEF"/>
    <property type="match status" value="1"/>
</dbReference>
<sequence>MARRTSDMSSVDCPIPPAPDIGAMQWQTLLDQTTTPMALLDPEGRCLHVNEALCSLAGYDRACLLRHGLGALDCSAADAETLTGGAGAPSVEKGLRRSDGAIIWVRRYTSVINDSDHRRVLLAQFEEISDPRESAMLWSRAFGSAPVGMALLDLNGDWTAVNDAWCELLGYTRDEMLSMRCSDATYAVDPESEAAALADLVAGRVGSVSLKKRYRHKDGHPLWALVRTSVVPGADDRPMYLVSQYEALSERCMTDTTLAHLALHDPLTGLANRALFADRLEHGLAQLRRNGGVVTVLVADLDELKPVNDRYGHAVGDQLLIATADELLNGVSPDDTVARIGGDEFAVVSHLPDVAAAEVLRDRIRQRLRTERVIAGHRVTLRASVGLAITQNPDTAPDDLVHCADRNMYSLKNRHAPR</sequence>
<dbReference type="InterPro" id="IPR001610">
    <property type="entry name" value="PAC"/>
</dbReference>
<comment type="caution">
    <text evidence="3">The sequence shown here is derived from an EMBL/GenBank/DDBJ whole genome shotgun (WGS) entry which is preliminary data.</text>
</comment>
<dbReference type="CDD" id="cd00130">
    <property type="entry name" value="PAS"/>
    <property type="match status" value="2"/>
</dbReference>
<dbReference type="CDD" id="cd01949">
    <property type="entry name" value="GGDEF"/>
    <property type="match status" value="1"/>
</dbReference>
<gene>
    <name evidence="3" type="ORF">GCM10010470_46210</name>
</gene>
<dbReference type="Pfam" id="PF00990">
    <property type="entry name" value="GGDEF"/>
    <property type="match status" value="1"/>
</dbReference>
<evidence type="ECO:0000313" key="4">
    <source>
        <dbReference type="Proteomes" id="UP001500979"/>
    </source>
</evidence>
<dbReference type="Gene3D" id="3.30.70.270">
    <property type="match status" value="1"/>
</dbReference>
<feature type="domain" description="PAS" evidence="1">
    <location>
        <begin position="134"/>
        <end position="192"/>
    </location>
</feature>
<protein>
    <recommendedName>
        <fullName evidence="5">Diguanylate cyclase</fullName>
    </recommendedName>
</protein>
<dbReference type="InterPro" id="IPR052155">
    <property type="entry name" value="Biofilm_reg_signaling"/>
</dbReference>
<organism evidence="3 4">
    <name type="scientific">Saccharopolyspora taberi</name>
    <dbReference type="NCBI Taxonomy" id="60895"/>
    <lineage>
        <taxon>Bacteria</taxon>
        <taxon>Bacillati</taxon>
        <taxon>Actinomycetota</taxon>
        <taxon>Actinomycetes</taxon>
        <taxon>Pseudonocardiales</taxon>
        <taxon>Pseudonocardiaceae</taxon>
        <taxon>Saccharopolyspora</taxon>
    </lineage>
</organism>
<evidence type="ECO:0000259" key="1">
    <source>
        <dbReference type="PROSITE" id="PS50112"/>
    </source>
</evidence>
<evidence type="ECO:0000313" key="3">
    <source>
        <dbReference type="EMBL" id="GAA2805710.1"/>
    </source>
</evidence>
<dbReference type="Gene3D" id="3.30.450.20">
    <property type="entry name" value="PAS domain"/>
    <property type="match status" value="2"/>
</dbReference>
<feature type="domain" description="PAS" evidence="1">
    <location>
        <begin position="29"/>
        <end position="61"/>
    </location>
</feature>
<evidence type="ECO:0008006" key="5">
    <source>
        <dbReference type="Google" id="ProtNLM"/>
    </source>
</evidence>
<dbReference type="InterPro" id="IPR043128">
    <property type="entry name" value="Rev_trsase/Diguanyl_cyclase"/>
</dbReference>
<dbReference type="SMART" id="SM00267">
    <property type="entry name" value="GGDEF"/>
    <property type="match status" value="1"/>
</dbReference>
<dbReference type="PANTHER" id="PTHR44757:SF2">
    <property type="entry name" value="BIOFILM ARCHITECTURE MAINTENANCE PROTEIN MBAA"/>
    <property type="match status" value="1"/>
</dbReference>
<reference evidence="3 4" key="1">
    <citation type="journal article" date="2019" name="Int. J. Syst. Evol. Microbiol.">
        <title>The Global Catalogue of Microorganisms (GCM) 10K type strain sequencing project: providing services to taxonomists for standard genome sequencing and annotation.</title>
        <authorList>
            <consortium name="The Broad Institute Genomics Platform"/>
            <consortium name="The Broad Institute Genome Sequencing Center for Infectious Disease"/>
            <person name="Wu L."/>
            <person name="Ma J."/>
        </authorList>
    </citation>
    <scope>NUCLEOTIDE SEQUENCE [LARGE SCALE GENOMIC DNA]</scope>
    <source>
        <strain evidence="3 4">JCM 9383</strain>
    </source>
</reference>
<dbReference type="Proteomes" id="UP001500979">
    <property type="component" value="Unassembled WGS sequence"/>
</dbReference>
<dbReference type="InterPro" id="IPR000014">
    <property type="entry name" value="PAS"/>
</dbReference>
<keyword evidence="4" id="KW-1185">Reference proteome</keyword>
<dbReference type="SMART" id="SM00086">
    <property type="entry name" value="PAC"/>
    <property type="match status" value="2"/>
</dbReference>
<dbReference type="PROSITE" id="PS50112">
    <property type="entry name" value="PAS"/>
    <property type="match status" value="2"/>
</dbReference>
<dbReference type="SMART" id="SM00091">
    <property type="entry name" value="PAS"/>
    <property type="match status" value="2"/>
</dbReference>
<dbReference type="InterPro" id="IPR035965">
    <property type="entry name" value="PAS-like_dom_sf"/>
</dbReference>
<proteinExistence type="predicted"/>
<dbReference type="Pfam" id="PF13426">
    <property type="entry name" value="PAS_9"/>
    <property type="match status" value="1"/>
</dbReference>
<evidence type="ECO:0000259" key="2">
    <source>
        <dbReference type="PROSITE" id="PS50887"/>
    </source>
</evidence>
<dbReference type="PANTHER" id="PTHR44757">
    <property type="entry name" value="DIGUANYLATE CYCLASE DGCP"/>
    <property type="match status" value="1"/>
</dbReference>
<name>A0ABN3VHY8_9PSEU</name>
<dbReference type="EMBL" id="BAAAUX010000019">
    <property type="protein sequence ID" value="GAA2805710.1"/>
    <property type="molecule type" value="Genomic_DNA"/>
</dbReference>
<dbReference type="SUPFAM" id="SSF55073">
    <property type="entry name" value="Nucleotide cyclase"/>
    <property type="match status" value="1"/>
</dbReference>
<dbReference type="InterPro" id="IPR029787">
    <property type="entry name" value="Nucleotide_cyclase"/>
</dbReference>
<dbReference type="Pfam" id="PF13188">
    <property type="entry name" value="PAS_8"/>
    <property type="match status" value="1"/>
</dbReference>
<dbReference type="SUPFAM" id="SSF55785">
    <property type="entry name" value="PYP-like sensor domain (PAS domain)"/>
    <property type="match status" value="2"/>
</dbReference>
<accession>A0ABN3VHY8</accession>
<feature type="domain" description="GGDEF" evidence="2">
    <location>
        <begin position="292"/>
        <end position="418"/>
    </location>
</feature>
<dbReference type="NCBIfam" id="TIGR00229">
    <property type="entry name" value="sensory_box"/>
    <property type="match status" value="2"/>
</dbReference>
<dbReference type="InterPro" id="IPR000160">
    <property type="entry name" value="GGDEF_dom"/>
</dbReference>
<dbReference type="PROSITE" id="PS50887">
    <property type="entry name" value="GGDEF"/>
    <property type="match status" value="1"/>
</dbReference>